<accession>A0AAU7JUN3</accession>
<organism evidence="2">
    <name type="scientific">Pedococcus sp. KACC 23699</name>
    <dbReference type="NCBI Taxonomy" id="3149228"/>
    <lineage>
        <taxon>Bacteria</taxon>
        <taxon>Bacillati</taxon>
        <taxon>Actinomycetota</taxon>
        <taxon>Actinomycetes</taxon>
        <taxon>Micrococcales</taxon>
        <taxon>Intrasporangiaceae</taxon>
        <taxon>Pedococcus</taxon>
    </lineage>
</organism>
<sequence>MTATTSSSASPADVVAQLRSAGLTIAAAESLTGGLVCAALTDVPGASAVVRGAVVSYATDLKASVLGVDPQVLASGGAVQDRVAREMALGAARVCGADIGIGTTGVAGPDPQDGVSVGTVFVAVARAGQAADEVQVRELGLDGDRARIRASTVTAVLGLVTEVVSQIGASGWTGGVDEAEDSGRVRR</sequence>
<evidence type="ECO:0000313" key="2">
    <source>
        <dbReference type="EMBL" id="XBO43923.1"/>
    </source>
</evidence>
<proteinExistence type="predicted"/>
<dbReference type="InterPro" id="IPR008136">
    <property type="entry name" value="CinA_C"/>
</dbReference>
<feature type="domain" description="CinA C-terminal" evidence="1">
    <location>
        <begin position="12"/>
        <end position="163"/>
    </location>
</feature>
<dbReference type="EMBL" id="CP157483">
    <property type="protein sequence ID" value="XBO43923.1"/>
    <property type="molecule type" value="Genomic_DNA"/>
</dbReference>
<evidence type="ECO:0000259" key="1">
    <source>
        <dbReference type="Pfam" id="PF02464"/>
    </source>
</evidence>
<dbReference type="InterPro" id="IPR036653">
    <property type="entry name" value="CinA-like_C"/>
</dbReference>
<reference evidence="2" key="1">
    <citation type="submission" date="2024-05" db="EMBL/GenBank/DDBJ databases">
        <authorList>
            <person name="Kim S."/>
            <person name="Heo J."/>
            <person name="Choi H."/>
            <person name="Choi Y."/>
            <person name="Kwon S.-W."/>
            <person name="Kim Y."/>
        </authorList>
    </citation>
    <scope>NUCLEOTIDE SEQUENCE</scope>
    <source>
        <strain evidence="2">KACC 23699</strain>
    </source>
</reference>
<gene>
    <name evidence="2" type="ORF">ABEG17_00920</name>
</gene>
<protein>
    <submittedName>
        <fullName evidence="2">Nicotinamide-nucleotide amidohydrolase family protein</fullName>
    </submittedName>
</protein>
<name>A0AAU7JUN3_9MICO</name>
<dbReference type="Pfam" id="PF02464">
    <property type="entry name" value="CinA"/>
    <property type="match status" value="1"/>
</dbReference>
<dbReference type="NCBIfam" id="TIGR00199">
    <property type="entry name" value="PncC_domain"/>
    <property type="match status" value="1"/>
</dbReference>
<dbReference type="RefSeq" id="WP_406831373.1">
    <property type="nucleotide sequence ID" value="NZ_CP157483.1"/>
</dbReference>
<dbReference type="SUPFAM" id="SSF142433">
    <property type="entry name" value="CinA-like"/>
    <property type="match status" value="1"/>
</dbReference>
<dbReference type="Gene3D" id="3.90.950.20">
    <property type="entry name" value="CinA-like"/>
    <property type="match status" value="1"/>
</dbReference>
<dbReference type="AlphaFoldDB" id="A0AAU7JUN3"/>